<dbReference type="OMA" id="GHTCLYN"/>
<dbReference type="InterPro" id="IPR003406">
    <property type="entry name" value="Glyco_trans_14"/>
</dbReference>
<dbReference type="Pfam" id="PF02485">
    <property type="entry name" value="Branch"/>
    <property type="match status" value="1"/>
</dbReference>
<evidence type="ECO:0008006" key="10">
    <source>
        <dbReference type="Google" id="ProtNLM"/>
    </source>
</evidence>
<reference evidence="8" key="1">
    <citation type="submission" date="2021-08" db="EMBL/GenBank/DDBJ databases">
        <title>WGS assembly of Ceratopteris richardii.</title>
        <authorList>
            <person name="Marchant D.B."/>
            <person name="Chen G."/>
            <person name="Jenkins J."/>
            <person name="Shu S."/>
            <person name="Leebens-Mack J."/>
            <person name="Grimwood J."/>
            <person name="Schmutz J."/>
            <person name="Soltis P."/>
            <person name="Soltis D."/>
            <person name="Chen Z.-H."/>
        </authorList>
    </citation>
    <scope>NUCLEOTIDE SEQUENCE</scope>
    <source>
        <strain evidence="8">Whitten #5841</strain>
        <tissue evidence="8">Leaf</tissue>
    </source>
</reference>
<feature type="compositionally biased region" description="Low complexity" evidence="6">
    <location>
        <begin position="1"/>
        <end position="16"/>
    </location>
</feature>
<keyword evidence="7" id="KW-0812">Transmembrane</keyword>
<feature type="transmembrane region" description="Helical" evidence="7">
    <location>
        <begin position="42"/>
        <end position="59"/>
    </location>
</feature>
<evidence type="ECO:0000256" key="2">
    <source>
        <dbReference type="ARBA" id="ARBA00022676"/>
    </source>
</evidence>
<evidence type="ECO:0000256" key="6">
    <source>
        <dbReference type="SAM" id="MobiDB-lite"/>
    </source>
</evidence>
<evidence type="ECO:0000256" key="4">
    <source>
        <dbReference type="ARBA" id="ARBA00023136"/>
    </source>
</evidence>
<sequence length="401" mass="45677">MRSASSAGTSLPSSVAEGSGLTLRDPPRAGKREWPSKLLKMLLFVVFIPGLVVGAIFLVQMSKYSPAGSAFFSGSLPFCRDKFNLYIEPTHWVNPESWLRGLPIHHNMSDEELLWLASMSPRRRGMPIARVPKVAFMFLTRGPLPLAPLWEKFFRGNQGLYSIYVHTLPGFKLEVPPSSVFYRRQIPSKETRWGDITMCDAERRLLANALLDYANERFILLSETCIPLYPFPFVYNHLVLSRSSFVSAFDDPGPYGRGRYNPQMEPVVSKEEWRKGSQWFEVSRQLAIYIVSDTLYYPKFKDFCRPACYVDEHYLPTMLSKELGSKLANRSITWVDWSRGGPHPAMFGKGDITESFLTKIREREDCLYNGHAGSICFLFARKFSPSTLEPLLQRASEVLGI</sequence>
<dbReference type="GO" id="GO:0016020">
    <property type="term" value="C:membrane"/>
    <property type="evidence" value="ECO:0007669"/>
    <property type="project" value="UniProtKB-SubCell"/>
</dbReference>
<accession>A0A8T2UNQ3</accession>
<dbReference type="OrthoDB" id="191334at2759"/>
<dbReference type="GO" id="GO:0016757">
    <property type="term" value="F:glycosyltransferase activity"/>
    <property type="evidence" value="ECO:0007669"/>
    <property type="project" value="UniProtKB-KW"/>
</dbReference>
<gene>
    <name evidence="8" type="ORF">KP509_05G008800</name>
</gene>
<dbReference type="PANTHER" id="PTHR31042">
    <property type="entry name" value="CORE-2/I-BRANCHING BETA-1,6-N-ACETYLGLUCOSAMINYLTRANSFERASE FAMILY PROTEIN-RELATED"/>
    <property type="match status" value="1"/>
</dbReference>
<evidence type="ECO:0000256" key="1">
    <source>
        <dbReference type="ARBA" id="ARBA00004606"/>
    </source>
</evidence>
<evidence type="ECO:0000313" key="9">
    <source>
        <dbReference type="Proteomes" id="UP000825935"/>
    </source>
</evidence>
<keyword evidence="7" id="KW-1133">Transmembrane helix</keyword>
<dbReference type="Proteomes" id="UP000825935">
    <property type="component" value="Chromosome 5"/>
</dbReference>
<keyword evidence="2" id="KW-0328">Glycosyltransferase</keyword>
<keyword evidence="5" id="KW-0325">Glycoprotein</keyword>
<feature type="region of interest" description="Disordered" evidence="6">
    <location>
        <begin position="1"/>
        <end position="29"/>
    </location>
</feature>
<organism evidence="8 9">
    <name type="scientific">Ceratopteris richardii</name>
    <name type="common">Triangle waterfern</name>
    <dbReference type="NCBI Taxonomy" id="49495"/>
    <lineage>
        <taxon>Eukaryota</taxon>
        <taxon>Viridiplantae</taxon>
        <taxon>Streptophyta</taxon>
        <taxon>Embryophyta</taxon>
        <taxon>Tracheophyta</taxon>
        <taxon>Polypodiopsida</taxon>
        <taxon>Polypodiidae</taxon>
        <taxon>Polypodiales</taxon>
        <taxon>Pteridineae</taxon>
        <taxon>Pteridaceae</taxon>
        <taxon>Parkerioideae</taxon>
        <taxon>Ceratopteris</taxon>
    </lineage>
</organism>
<dbReference type="AlphaFoldDB" id="A0A8T2UNQ3"/>
<protein>
    <recommendedName>
        <fullName evidence="10">Core-2/I-branching beta-1,6-N-acetylglucosaminyltransferase family protein</fullName>
    </recommendedName>
</protein>
<dbReference type="EMBL" id="CM035410">
    <property type="protein sequence ID" value="KAH7436220.1"/>
    <property type="molecule type" value="Genomic_DNA"/>
</dbReference>
<dbReference type="InterPro" id="IPR044174">
    <property type="entry name" value="BC10-like"/>
</dbReference>
<evidence type="ECO:0000256" key="3">
    <source>
        <dbReference type="ARBA" id="ARBA00022679"/>
    </source>
</evidence>
<dbReference type="PANTHER" id="PTHR31042:SF8">
    <property type="entry name" value="CORE-2_I-BRANCHING BETA-1,6-N-ACETYLGLUCOSAMINYLTRANSFERASE FAMILY PROTEIN"/>
    <property type="match status" value="1"/>
</dbReference>
<keyword evidence="3" id="KW-0808">Transferase</keyword>
<keyword evidence="9" id="KW-1185">Reference proteome</keyword>
<proteinExistence type="predicted"/>
<keyword evidence="4 7" id="KW-0472">Membrane</keyword>
<comment type="subcellular location">
    <subcellularLocation>
        <location evidence="1">Membrane</location>
        <topology evidence="1">Single-pass type II membrane protein</topology>
    </subcellularLocation>
</comment>
<comment type="caution">
    <text evidence="8">The sequence shown here is derived from an EMBL/GenBank/DDBJ whole genome shotgun (WGS) entry which is preliminary data.</text>
</comment>
<name>A0A8T2UNQ3_CERRI</name>
<evidence type="ECO:0000256" key="7">
    <source>
        <dbReference type="SAM" id="Phobius"/>
    </source>
</evidence>
<evidence type="ECO:0000256" key="5">
    <source>
        <dbReference type="ARBA" id="ARBA00023180"/>
    </source>
</evidence>
<evidence type="ECO:0000313" key="8">
    <source>
        <dbReference type="EMBL" id="KAH7436220.1"/>
    </source>
</evidence>